<evidence type="ECO:0000313" key="1">
    <source>
        <dbReference type="EMBL" id="KAK1511127.1"/>
    </source>
</evidence>
<accession>A0AAI9YI88</accession>
<evidence type="ECO:0000313" key="2">
    <source>
        <dbReference type="Proteomes" id="UP001240678"/>
    </source>
</evidence>
<dbReference type="EMBL" id="MOOE01000022">
    <property type="protein sequence ID" value="KAK1511127.1"/>
    <property type="molecule type" value="Genomic_DNA"/>
</dbReference>
<organism evidence="1 2">
    <name type="scientific">Colletotrichum costaricense</name>
    <dbReference type="NCBI Taxonomy" id="1209916"/>
    <lineage>
        <taxon>Eukaryota</taxon>
        <taxon>Fungi</taxon>
        <taxon>Dikarya</taxon>
        <taxon>Ascomycota</taxon>
        <taxon>Pezizomycotina</taxon>
        <taxon>Sordariomycetes</taxon>
        <taxon>Hypocreomycetidae</taxon>
        <taxon>Glomerellales</taxon>
        <taxon>Glomerellaceae</taxon>
        <taxon>Colletotrichum</taxon>
        <taxon>Colletotrichum acutatum species complex</taxon>
    </lineage>
</organism>
<name>A0AAI9YI88_9PEZI</name>
<gene>
    <name evidence="1" type="ORF">CCOS01_14889</name>
</gene>
<proteinExistence type="predicted"/>
<dbReference type="AlphaFoldDB" id="A0AAI9YI88"/>
<dbReference type="GeneID" id="85346578"/>
<keyword evidence="2" id="KW-1185">Reference proteome</keyword>
<dbReference type="Proteomes" id="UP001240678">
    <property type="component" value="Unassembled WGS sequence"/>
</dbReference>
<dbReference type="RefSeq" id="XP_060306216.1">
    <property type="nucleotide sequence ID" value="XM_060463031.1"/>
</dbReference>
<sequence>MVTSLSMVWLTTSRNGLELSSLLRSRFCCLPSSPVSIRQH</sequence>
<protein>
    <submittedName>
        <fullName evidence="1">Uncharacterized protein</fullName>
    </submittedName>
</protein>
<reference evidence="1 2" key="1">
    <citation type="submission" date="2016-10" db="EMBL/GenBank/DDBJ databases">
        <title>The genome sequence of Colletotrichum fioriniae PJ7.</title>
        <authorList>
            <person name="Baroncelli R."/>
        </authorList>
    </citation>
    <scope>NUCLEOTIDE SEQUENCE [LARGE SCALE GENOMIC DNA]</scope>
    <source>
        <strain evidence="1 2">IMI 309622</strain>
    </source>
</reference>
<comment type="caution">
    <text evidence="1">The sequence shown here is derived from an EMBL/GenBank/DDBJ whole genome shotgun (WGS) entry which is preliminary data.</text>
</comment>